<sequence>MRIAQPQSELKALEEAYQNLKETEKVLNAKITNINDELKSNQISKEQKDALQKEKCTIETELETILKEMDENLDKQTKAMDMEPPDPENYDATFE</sequence>
<keyword evidence="1" id="KW-0175">Coiled coil</keyword>
<dbReference type="Proteomes" id="UP000677228">
    <property type="component" value="Unassembled WGS sequence"/>
</dbReference>
<evidence type="ECO:0000313" key="4">
    <source>
        <dbReference type="Proteomes" id="UP000677228"/>
    </source>
</evidence>
<organism evidence="2 4">
    <name type="scientific">Didymodactylos carnosus</name>
    <dbReference type="NCBI Taxonomy" id="1234261"/>
    <lineage>
        <taxon>Eukaryota</taxon>
        <taxon>Metazoa</taxon>
        <taxon>Spiralia</taxon>
        <taxon>Gnathifera</taxon>
        <taxon>Rotifera</taxon>
        <taxon>Eurotatoria</taxon>
        <taxon>Bdelloidea</taxon>
        <taxon>Philodinida</taxon>
        <taxon>Philodinidae</taxon>
        <taxon>Didymodactylos</taxon>
    </lineage>
</organism>
<proteinExistence type="predicted"/>
<name>A0A8S2E6L2_9BILA</name>
<dbReference type="EMBL" id="CAJNOK010011407">
    <property type="protein sequence ID" value="CAF1139423.1"/>
    <property type="molecule type" value="Genomic_DNA"/>
</dbReference>
<reference evidence="2" key="1">
    <citation type="submission" date="2021-02" db="EMBL/GenBank/DDBJ databases">
        <authorList>
            <person name="Nowell W R."/>
        </authorList>
    </citation>
    <scope>NUCLEOTIDE SEQUENCE</scope>
</reference>
<dbReference type="AlphaFoldDB" id="A0A8S2E6L2"/>
<dbReference type="EMBL" id="CAJOBA010025741">
    <property type="protein sequence ID" value="CAF3932436.1"/>
    <property type="molecule type" value="Genomic_DNA"/>
</dbReference>
<gene>
    <name evidence="2" type="ORF">OVA965_LOCUS21051</name>
    <name evidence="3" type="ORF">TMI583_LOCUS21608</name>
</gene>
<evidence type="ECO:0000313" key="2">
    <source>
        <dbReference type="EMBL" id="CAF1139423.1"/>
    </source>
</evidence>
<accession>A0A8S2E6L2</accession>
<comment type="caution">
    <text evidence="2">The sequence shown here is derived from an EMBL/GenBank/DDBJ whole genome shotgun (WGS) entry which is preliminary data.</text>
</comment>
<evidence type="ECO:0000256" key="1">
    <source>
        <dbReference type="SAM" id="Coils"/>
    </source>
</evidence>
<protein>
    <submittedName>
        <fullName evidence="2">Uncharacterized protein</fullName>
    </submittedName>
</protein>
<feature type="coiled-coil region" evidence="1">
    <location>
        <begin position="3"/>
        <end position="37"/>
    </location>
</feature>
<dbReference type="Proteomes" id="UP000682733">
    <property type="component" value="Unassembled WGS sequence"/>
</dbReference>
<evidence type="ECO:0000313" key="3">
    <source>
        <dbReference type="EMBL" id="CAF3932436.1"/>
    </source>
</evidence>